<dbReference type="OrthoDB" id="10249433at2759"/>
<gene>
    <name evidence="3" type="ORF">BD289DRAFT_375787</name>
</gene>
<dbReference type="AlphaFoldDB" id="A0A2T2ZXU1"/>
<dbReference type="Proteomes" id="UP000241462">
    <property type="component" value="Unassembled WGS sequence"/>
</dbReference>
<evidence type="ECO:0000259" key="2">
    <source>
        <dbReference type="Pfam" id="PF12146"/>
    </source>
</evidence>
<proteinExistence type="predicted"/>
<protein>
    <submittedName>
        <fullName evidence="3">Alpha/Beta hydrolase protein</fullName>
    </submittedName>
</protein>
<dbReference type="PANTHER" id="PTHR11614">
    <property type="entry name" value="PHOSPHOLIPASE-RELATED"/>
    <property type="match status" value="1"/>
</dbReference>
<organism evidence="3 4">
    <name type="scientific">Coniella lustricola</name>
    <dbReference type="NCBI Taxonomy" id="2025994"/>
    <lineage>
        <taxon>Eukaryota</taxon>
        <taxon>Fungi</taxon>
        <taxon>Dikarya</taxon>
        <taxon>Ascomycota</taxon>
        <taxon>Pezizomycotina</taxon>
        <taxon>Sordariomycetes</taxon>
        <taxon>Sordariomycetidae</taxon>
        <taxon>Diaporthales</taxon>
        <taxon>Schizoparmaceae</taxon>
        <taxon>Coniella</taxon>
    </lineage>
</organism>
<dbReference type="FunCoup" id="A0A2T2ZXU1">
    <property type="interactions" value="387"/>
</dbReference>
<dbReference type="InterPro" id="IPR051044">
    <property type="entry name" value="MAG_DAG_Lipase"/>
</dbReference>
<name>A0A2T2ZXU1_9PEZI</name>
<dbReference type="InterPro" id="IPR022742">
    <property type="entry name" value="Hydrolase_4"/>
</dbReference>
<dbReference type="Gene3D" id="3.40.50.1820">
    <property type="entry name" value="alpha/beta hydrolase"/>
    <property type="match status" value="1"/>
</dbReference>
<evidence type="ECO:0000313" key="3">
    <source>
        <dbReference type="EMBL" id="PSR79198.1"/>
    </source>
</evidence>
<dbReference type="FunFam" id="3.40.50.1820:FF:000255">
    <property type="entry name" value="Alpha/beta hydrolase, putative"/>
    <property type="match status" value="1"/>
</dbReference>
<evidence type="ECO:0000313" key="4">
    <source>
        <dbReference type="Proteomes" id="UP000241462"/>
    </source>
</evidence>
<dbReference type="EMBL" id="KZ678576">
    <property type="protein sequence ID" value="PSR79198.1"/>
    <property type="molecule type" value="Genomic_DNA"/>
</dbReference>
<keyword evidence="4" id="KW-1185">Reference proteome</keyword>
<accession>A0A2T2ZXU1</accession>
<feature type="domain" description="Serine aminopeptidase S33" evidence="2">
    <location>
        <begin position="29"/>
        <end position="283"/>
    </location>
</feature>
<dbReference type="InterPro" id="IPR029058">
    <property type="entry name" value="AB_hydrolase_fold"/>
</dbReference>
<dbReference type="SUPFAM" id="SSF53474">
    <property type="entry name" value="alpha/beta-Hydrolases"/>
    <property type="match status" value="1"/>
</dbReference>
<dbReference type="GO" id="GO:0016787">
    <property type="term" value="F:hydrolase activity"/>
    <property type="evidence" value="ECO:0007669"/>
    <property type="project" value="UniProtKB-KW"/>
</dbReference>
<reference evidence="3 4" key="1">
    <citation type="journal article" date="2018" name="Mycol. Prog.">
        <title>Coniella lustricola, a new species from submerged detritus.</title>
        <authorList>
            <person name="Raudabaugh D.B."/>
            <person name="Iturriaga T."/>
            <person name="Carver A."/>
            <person name="Mondo S."/>
            <person name="Pangilinan J."/>
            <person name="Lipzen A."/>
            <person name="He G."/>
            <person name="Amirebrahimi M."/>
            <person name="Grigoriev I.V."/>
            <person name="Miller A.N."/>
        </authorList>
    </citation>
    <scope>NUCLEOTIDE SEQUENCE [LARGE SCALE GENOMIC DNA]</scope>
    <source>
        <strain evidence="3 4">B22-T-1</strain>
    </source>
</reference>
<dbReference type="Pfam" id="PF12146">
    <property type="entry name" value="Hydrolase_4"/>
    <property type="match status" value="1"/>
</dbReference>
<dbReference type="STRING" id="2025994.A0A2T2ZXU1"/>
<evidence type="ECO:0000256" key="1">
    <source>
        <dbReference type="SAM" id="MobiDB-lite"/>
    </source>
</evidence>
<keyword evidence="3" id="KW-0378">Hydrolase</keyword>
<sequence length="341" mass="37036">MVQEIEGQFQVGGTNLYSKTWLPDEGTPAVAKLVFIHGFSDHLGRYYGFFPYLASAGIAVYGFDQRGWGRSVQKPADRGLTGPTSQVLSDIAAFITHVASLPAPSSSSSTALPLFVMGHSMGGGEVLALASTPAYEASIVAHVRGWLLEAPFVAFDEREKPSTLKVFAGRLAGRLLPHMHLANPFPPESLTRDPAVQQSLREDDLCHDTGTLEGLAGLLDRTADLASGKYKLSRQVRSLWLGHGDQDHVTNYKESKRWFESQTALEDKTFKTYEGWLHQLHAEVGREEFYADVRKWLLERTGDDGGAAGGQKFAGTEGEAGVSATENAVKDGEALKADAKL</sequence>
<dbReference type="InParanoid" id="A0A2T2ZXU1"/>
<feature type="region of interest" description="Disordered" evidence="1">
    <location>
        <begin position="304"/>
        <end position="326"/>
    </location>
</feature>